<protein>
    <submittedName>
        <fullName evidence="2">N-acetyltransferase</fullName>
    </submittedName>
</protein>
<dbReference type="Gene3D" id="3.40.630.30">
    <property type="match status" value="1"/>
</dbReference>
<accession>A0A3E3I762</accession>
<dbReference type="AlphaFoldDB" id="A0A3E3I762"/>
<dbReference type="GO" id="GO:0016747">
    <property type="term" value="F:acyltransferase activity, transferring groups other than amino-acyl groups"/>
    <property type="evidence" value="ECO:0007669"/>
    <property type="project" value="InterPro"/>
</dbReference>
<keyword evidence="3" id="KW-1185">Reference proteome</keyword>
<sequence>MNHKGTITLETNRLILRRFRLDDAQAMYDNWASDPEVTKFLTWPIHGNVEISRSILQSWIDAYADNDTYQWAIVLKENGDFPIGSIAVVHQQEDINMVHIGYCIGRSWWHQGITSEALAEIIRFFMEEVGANRVECRHDSNNPNSGKVMAKCGMKPEGILRQADRNNQGICDCCMYGILAQDYFQNR</sequence>
<dbReference type="GeneID" id="97987162"/>
<evidence type="ECO:0000259" key="1">
    <source>
        <dbReference type="PROSITE" id="PS51186"/>
    </source>
</evidence>
<dbReference type="Pfam" id="PF13302">
    <property type="entry name" value="Acetyltransf_3"/>
    <property type="match status" value="1"/>
</dbReference>
<evidence type="ECO:0000313" key="3">
    <source>
        <dbReference type="Proteomes" id="UP000260812"/>
    </source>
</evidence>
<name>A0A3E3I762_9FIRM</name>
<proteinExistence type="predicted"/>
<dbReference type="InterPro" id="IPR000182">
    <property type="entry name" value="GNAT_dom"/>
</dbReference>
<evidence type="ECO:0000313" key="2">
    <source>
        <dbReference type="EMBL" id="RGE61826.1"/>
    </source>
</evidence>
<dbReference type="PROSITE" id="PS51186">
    <property type="entry name" value="GNAT"/>
    <property type="match status" value="1"/>
</dbReference>
<dbReference type="RefSeq" id="WP_117544406.1">
    <property type="nucleotide sequence ID" value="NZ_JBKUNB010000014.1"/>
</dbReference>
<dbReference type="SUPFAM" id="SSF55729">
    <property type="entry name" value="Acyl-CoA N-acyltransferases (Nat)"/>
    <property type="match status" value="1"/>
</dbReference>
<comment type="caution">
    <text evidence="2">The sequence shown here is derived from an EMBL/GenBank/DDBJ whole genome shotgun (WGS) entry which is preliminary data.</text>
</comment>
<reference evidence="2" key="1">
    <citation type="submission" date="2018-08" db="EMBL/GenBank/DDBJ databases">
        <title>A genome reference for cultivated species of the human gut microbiota.</title>
        <authorList>
            <person name="Zou Y."/>
            <person name="Xue W."/>
            <person name="Luo G."/>
        </authorList>
    </citation>
    <scope>NUCLEOTIDE SEQUENCE [LARGE SCALE GENOMIC DNA]</scope>
    <source>
        <strain evidence="2">TF05-5AC</strain>
    </source>
</reference>
<dbReference type="InterPro" id="IPR051531">
    <property type="entry name" value="N-acetyltransferase"/>
</dbReference>
<feature type="domain" description="N-acetyltransferase" evidence="1">
    <location>
        <begin position="14"/>
        <end position="180"/>
    </location>
</feature>
<dbReference type="Proteomes" id="UP000260812">
    <property type="component" value="Unassembled WGS sequence"/>
</dbReference>
<dbReference type="PANTHER" id="PTHR43792">
    <property type="entry name" value="GNAT FAMILY, PUTATIVE (AFU_ORTHOLOGUE AFUA_3G00765)-RELATED-RELATED"/>
    <property type="match status" value="1"/>
</dbReference>
<organism evidence="2 3">
    <name type="scientific">Eisenbergiella massiliensis</name>
    <dbReference type="NCBI Taxonomy" id="1720294"/>
    <lineage>
        <taxon>Bacteria</taxon>
        <taxon>Bacillati</taxon>
        <taxon>Bacillota</taxon>
        <taxon>Clostridia</taxon>
        <taxon>Lachnospirales</taxon>
        <taxon>Lachnospiraceae</taxon>
        <taxon>Eisenbergiella</taxon>
    </lineage>
</organism>
<gene>
    <name evidence="2" type="ORF">DXC51_09795</name>
</gene>
<dbReference type="EMBL" id="QVLV01000005">
    <property type="protein sequence ID" value="RGE61826.1"/>
    <property type="molecule type" value="Genomic_DNA"/>
</dbReference>
<dbReference type="InterPro" id="IPR016181">
    <property type="entry name" value="Acyl_CoA_acyltransferase"/>
</dbReference>
<keyword evidence="2" id="KW-0808">Transferase</keyword>